<protein>
    <submittedName>
        <fullName evidence="4">GNAT family N-acetyltransferase</fullName>
        <ecNumber evidence="4">2.3.1.-</ecNumber>
    </submittedName>
</protein>
<dbReference type="Proteomes" id="UP001165283">
    <property type="component" value="Unassembled WGS sequence"/>
</dbReference>
<comment type="caution">
    <text evidence="4">The sequence shown here is derived from an EMBL/GenBank/DDBJ whole genome shotgun (WGS) entry which is preliminary data.</text>
</comment>
<feature type="domain" description="N-acetyltransferase" evidence="3">
    <location>
        <begin position="22"/>
        <end position="157"/>
    </location>
</feature>
<gene>
    <name evidence="4" type="ORF">KDL28_17435</name>
</gene>
<dbReference type="SUPFAM" id="SSF55729">
    <property type="entry name" value="Acyl-CoA N-acyltransferases (Nat)"/>
    <property type="match status" value="1"/>
</dbReference>
<sequence length="157" mass="17020">MAAPVGEPIEPVPGAGWAEQVARVRLTSFWAANWRRTHPGITAPEIAQLAARYSAEEPVVDLRYLAVFARFVPVAACVLKIDGGTALIDAVATDPAHRRRGHGDALLRTARALAAAAGCDLLVLQAEADGWPRQWYARRGFTEVTRSWEATRVLPAL</sequence>
<dbReference type="InterPro" id="IPR000182">
    <property type="entry name" value="GNAT_dom"/>
</dbReference>
<evidence type="ECO:0000259" key="3">
    <source>
        <dbReference type="PROSITE" id="PS51186"/>
    </source>
</evidence>
<dbReference type="PANTHER" id="PTHR43877:SF1">
    <property type="entry name" value="ACETYLTRANSFERASE"/>
    <property type="match status" value="1"/>
</dbReference>
<evidence type="ECO:0000256" key="1">
    <source>
        <dbReference type="ARBA" id="ARBA00022679"/>
    </source>
</evidence>
<dbReference type="EMBL" id="JAGSOV010000037">
    <property type="protein sequence ID" value="MCO1656844.1"/>
    <property type="molecule type" value="Genomic_DNA"/>
</dbReference>
<dbReference type="InterPro" id="IPR016181">
    <property type="entry name" value="Acyl_CoA_acyltransferase"/>
</dbReference>
<dbReference type="Pfam" id="PF13508">
    <property type="entry name" value="Acetyltransf_7"/>
    <property type="match status" value="1"/>
</dbReference>
<dbReference type="InterPro" id="IPR050832">
    <property type="entry name" value="Bact_Acetyltransf"/>
</dbReference>
<dbReference type="PANTHER" id="PTHR43877">
    <property type="entry name" value="AMINOALKYLPHOSPHONATE N-ACETYLTRANSFERASE-RELATED-RELATED"/>
    <property type="match status" value="1"/>
</dbReference>
<evidence type="ECO:0000313" key="4">
    <source>
        <dbReference type="EMBL" id="MCO1656844.1"/>
    </source>
</evidence>
<keyword evidence="1 4" id="KW-0808">Transferase</keyword>
<name>A0ABT1A1G4_9PSEU</name>
<dbReference type="GO" id="GO:0016746">
    <property type="term" value="F:acyltransferase activity"/>
    <property type="evidence" value="ECO:0007669"/>
    <property type="project" value="UniProtKB-KW"/>
</dbReference>
<accession>A0ABT1A1G4</accession>
<evidence type="ECO:0000256" key="2">
    <source>
        <dbReference type="ARBA" id="ARBA00023315"/>
    </source>
</evidence>
<dbReference type="EC" id="2.3.1.-" evidence="4"/>
<reference evidence="4" key="1">
    <citation type="submission" date="2021-04" db="EMBL/GenBank/DDBJ databases">
        <title>Pseudonocardia sp. nov., isolated from sandy soil of mangrove forest.</title>
        <authorList>
            <person name="Zan Z."/>
            <person name="Huang R."/>
            <person name="Liu W."/>
        </authorList>
    </citation>
    <scope>NUCLEOTIDE SEQUENCE</scope>
    <source>
        <strain evidence="4">S2-4</strain>
    </source>
</reference>
<organism evidence="4 5">
    <name type="scientific">Pseudonocardia humida</name>
    <dbReference type="NCBI Taxonomy" id="2800819"/>
    <lineage>
        <taxon>Bacteria</taxon>
        <taxon>Bacillati</taxon>
        <taxon>Actinomycetota</taxon>
        <taxon>Actinomycetes</taxon>
        <taxon>Pseudonocardiales</taxon>
        <taxon>Pseudonocardiaceae</taxon>
        <taxon>Pseudonocardia</taxon>
    </lineage>
</organism>
<evidence type="ECO:0000313" key="5">
    <source>
        <dbReference type="Proteomes" id="UP001165283"/>
    </source>
</evidence>
<proteinExistence type="predicted"/>
<dbReference type="Gene3D" id="3.40.630.30">
    <property type="match status" value="1"/>
</dbReference>
<keyword evidence="2 4" id="KW-0012">Acyltransferase</keyword>
<dbReference type="PROSITE" id="PS51186">
    <property type="entry name" value="GNAT"/>
    <property type="match status" value="1"/>
</dbReference>
<keyword evidence="5" id="KW-1185">Reference proteome</keyword>